<proteinExistence type="predicted"/>
<sequence length="318" mass="35261">MKGKPSEYLEGVRLKGKKLRVSEDIIKHKFLKALPEVIKMATASQVSLPIEAMISHADYLTTLISSGTVSAIGGAIPKKDTCNLLGLAHFSPSQRLVVCRAFLFFREQPTPCRISGKLSGQVATVTSGLPLIKVVTQFNLRQMKHFSLIDRGAAVSVILCKSASIVTSPLQLSAANRASIKKAWITALPQVLLGIRLTPNLNNIYPFTAVTATDMMVSQWLINVSLEKSDHLTYDHLTELAIRFHYMDFQIISEGSCNASKETFIPSALKETEYVWIRGDRVRIYLQAPYIVPAKVISRTCHLYVVGFQNKKKDNVSI</sequence>
<keyword evidence="2" id="KW-1185">Reference proteome</keyword>
<evidence type="ECO:0000313" key="1">
    <source>
        <dbReference type="EMBL" id="CAF3012006.1"/>
    </source>
</evidence>
<protein>
    <submittedName>
        <fullName evidence="1">(salmon louse) hypothetical protein</fullName>
    </submittedName>
</protein>
<evidence type="ECO:0000313" key="2">
    <source>
        <dbReference type="Proteomes" id="UP000675881"/>
    </source>
</evidence>
<gene>
    <name evidence="1" type="ORF">LSAA_14292</name>
</gene>
<reference evidence="1" key="1">
    <citation type="submission" date="2021-02" db="EMBL/GenBank/DDBJ databases">
        <authorList>
            <person name="Bekaert M."/>
        </authorList>
    </citation>
    <scope>NUCLEOTIDE SEQUENCE</scope>
    <source>
        <strain evidence="1">IoA-00</strain>
    </source>
</reference>
<dbReference type="EMBL" id="HG994587">
    <property type="protein sequence ID" value="CAF3012006.1"/>
    <property type="molecule type" value="Genomic_DNA"/>
</dbReference>
<name>A0A7R8HCS5_LEPSM</name>
<dbReference type="OrthoDB" id="6378238at2759"/>
<organism evidence="1 2">
    <name type="scientific">Lepeophtheirus salmonis</name>
    <name type="common">Salmon louse</name>
    <name type="synonym">Caligus salmonis</name>
    <dbReference type="NCBI Taxonomy" id="72036"/>
    <lineage>
        <taxon>Eukaryota</taxon>
        <taxon>Metazoa</taxon>
        <taxon>Ecdysozoa</taxon>
        <taxon>Arthropoda</taxon>
        <taxon>Crustacea</taxon>
        <taxon>Multicrustacea</taxon>
        <taxon>Hexanauplia</taxon>
        <taxon>Copepoda</taxon>
        <taxon>Siphonostomatoida</taxon>
        <taxon>Caligidae</taxon>
        <taxon>Lepeophtheirus</taxon>
    </lineage>
</organism>
<dbReference type="AlphaFoldDB" id="A0A7R8HCS5"/>
<accession>A0A7R8HCS5</accession>
<dbReference type="Proteomes" id="UP000675881">
    <property type="component" value="Chromosome 8"/>
</dbReference>